<dbReference type="AlphaFoldDB" id="A0A4U1MNG2"/>
<accession>A0A4U1MNG2</accession>
<organism evidence="2 3">
    <name type="scientific">Guptibacillus hwajinpoensis</name>
    <dbReference type="NCBI Taxonomy" id="208199"/>
    <lineage>
        <taxon>Bacteria</taxon>
        <taxon>Bacillati</taxon>
        <taxon>Bacillota</taxon>
        <taxon>Bacilli</taxon>
        <taxon>Bacillales</taxon>
        <taxon>Guptibacillaceae</taxon>
        <taxon>Guptibacillus</taxon>
    </lineage>
</organism>
<reference evidence="2 3" key="1">
    <citation type="submission" date="2019-04" db="EMBL/GenBank/DDBJ databases">
        <title>Genome sequence of Bacillus hwajinpoensis strain Y2.</title>
        <authorList>
            <person name="Fair J.L."/>
            <person name="Maclea K.S."/>
        </authorList>
    </citation>
    <scope>NUCLEOTIDE SEQUENCE [LARGE SCALE GENOMIC DNA]</scope>
    <source>
        <strain evidence="2 3">Y2</strain>
    </source>
</reference>
<sequence length="60" mass="5863">MSAIILIPIVIILFAIGASKTNNRGHSGGGDHATFHSGGYSSSHNCDSFGGDGGGCGGGE</sequence>
<proteinExistence type="predicted"/>
<dbReference type="EMBL" id="SWFM01000001">
    <property type="protein sequence ID" value="TKD72301.1"/>
    <property type="molecule type" value="Genomic_DNA"/>
</dbReference>
<evidence type="ECO:0000256" key="1">
    <source>
        <dbReference type="SAM" id="MobiDB-lite"/>
    </source>
</evidence>
<feature type="compositionally biased region" description="Gly residues" evidence="1">
    <location>
        <begin position="50"/>
        <end position="60"/>
    </location>
</feature>
<feature type="region of interest" description="Disordered" evidence="1">
    <location>
        <begin position="40"/>
        <end position="60"/>
    </location>
</feature>
<dbReference type="Proteomes" id="UP000310541">
    <property type="component" value="Unassembled WGS sequence"/>
</dbReference>
<evidence type="ECO:0000313" key="2">
    <source>
        <dbReference type="EMBL" id="TKD72301.1"/>
    </source>
</evidence>
<dbReference type="RefSeq" id="WP_136946152.1">
    <property type="nucleotide sequence ID" value="NZ_SWFM01000001.1"/>
</dbReference>
<name>A0A4U1MNG2_9BACL</name>
<gene>
    <name evidence="2" type="ORF">FBF83_05800</name>
</gene>
<protein>
    <submittedName>
        <fullName evidence="2">Uncharacterized protein</fullName>
    </submittedName>
</protein>
<comment type="caution">
    <text evidence="2">The sequence shown here is derived from an EMBL/GenBank/DDBJ whole genome shotgun (WGS) entry which is preliminary data.</text>
</comment>
<evidence type="ECO:0000313" key="3">
    <source>
        <dbReference type="Proteomes" id="UP000310541"/>
    </source>
</evidence>